<feature type="transmembrane region" description="Helical" evidence="9">
    <location>
        <begin position="17"/>
        <end position="34"/>
    </location>
</feature>
<gene>
    <name evidence="11" type="ORF">AWC31_09310</name>
</gene>
<keyword evidence="5" id="KW-0418">Kinase</keyword>
<reference evidence="11 12" key="1">
    <citation type="submission" date="2016-01" db="EMBL/GenBank/DDBJ databases">
        <title>The new phylogeny of the genus Mycobacterium.</title>
        <authorList>
            <person name="Tarcisio F."/>
            <person name="Conor M."/>
            <person name="Antonella G."/>
            <person name="Elisabetta G."/>
            <person name="Giulia F.S."/>
            <person name="Sara T."/>
            <person name="Anna F."/>
            <person name="Clotilde B."/>
            <person name="Roberto B."/>
            <person name="Veronica D.S."/>
            <person name="Fabio R."/>
            <person name="Monica P."/>
            <person name="Olivier J."/>
            <person name="Enrico T."/>
            <person name="Nicola S."/>
        </authorList>
    </citation>
    <scope>NUCLEOTIDE SEQUENCE [LARGE SCALE GENOMIC DNA]</scope>
    <source>
        <strain evidence="11 12">ATCC 700010</strain>
    </source>
</reference>
<dbReference type="GO" id="GO:0000160">
    <property type="term" value="P:phosphorelay signal transduction system"/>
    <property type="evidence" value="ECO:0007669"/>
    <property type="project" value="UniProtKB-KW"/>
</dbReference>
<organism evidence="11 12">
    <name type="scientific">Mycolicibacterium wolinskyi</name>
    <dbReference type="NCBI Taxonomy" id="59750"/>
    <lineage>
        <taxon>Bacteria</taxon>
        <taxon>Bacillati</taxon>
        <taxon>Actinomycetota</taxon>
        <taxon>Actinomycetes</taxon>
        <taxon>Mycobacteriales</taxon>
        <taxon>Mycobacteriaceae</taxon>
        <taxon>Mycolicibacterium</taxon>
    </lineage>
</organism>
<feature type="domain" description="Histidine kinase" evidence="10">
    <location>
        <begin position="298"/>
        <end position="386"/>
    </location>
</feature>
<dbReference type="PANTHER" id="PTHR24421:SF37">
    <property type="entry name" value="SENSOR HISTIDINE KINASE NARS"/>
    <property type="match status" value="1"/>
</dbReference>
<keyword evidence="3" id="KW-0808">Transferase</keyword>
<sequence>MASGVEFFAAQPVRVSAVLRLPLIGLIMVLVSVWEVDHWLPVLYAVILGLYAAAAVLWLVVVLRGPMPPWAEWASTGVDVLVLVALCAVSGGATAALLPVFFLLPISVAFQDRPVLTAILGTTTAAAYLAVWIFYSKRDDNVGLPNVVYMQVGFLVWLAVATTALSLVLARRSARVRALLDVRRRLVSESTRADDLRNAELAEHLHDGPLQTLLAARLELDEIRERNPDPALDMVHAALQETASGLRSTVTALHPQVLAQLGLTAAVRELLRQYENRGDLTVRADLGEVGHPDGQALLYRAARELLANVNKHARASTVSVGLRRTGDRTVLTVTDDGAGFDPNTVAQAVADGHIGLASLQVRVEAMGGAMTISSETGYGTQVTVTL</sequence>
<evidence type="ECO:0000256" key="1">
    <source>
        <dbReference type="ARBA" id="ARBA00004651"/>
    </source>
</evidence>
<dbReference type="CDD" id="cd16917">
    <property type="entry name" value="HATPase_UhpB-NarQ-NarX-like"/>
    <property type="match status" value="1"/>
</dbReference>
<feature type="transmembrane region" description="Helical" evidence="9">
    <location>
        <begin position="147"/>
        <end position="170"/>
    </location>
</feature>
<dbReference type="InterPro" id="IPR036890">
    <property type="entry name" value="HATPase_C_sf"/>
</dbReference>
<dbReference type="InterPro" id="IPR005467">
    <property type="entry name" value="His_kinase_dom"/>
</dbReference>
<dbReference type="OrthoDB" id="5243952at2"/>
<dbReference type="AlphaFoldDB" id="A0A1X2ESJ2"/>
<evidence type="ECO:0000256" key="8">
    <source>
        <dbReference type="ARBA" id="ARBA00023136"/>
    </source>
</evidence>
<keyword evidence="8 9" id="KW-0472">Membrane</keyword>
<dbReference type="EMBL" id="LQQA01000034">
    <property type="protein sequence ID" value="ORX09144.1"/>
    <property type="molecule type" value="Genomic_DNA"/>
</dbReference>
<name>A0A1X2ESJ2_9MYCO</name>
<accession>A0A1X2ESJ2</accession>
<dbReference type="GO" id="GO:0005886">
    <property type="term" value="C:plasma membrane"/>
    <property type="evidence" value="ECO:0007669"/>
    <property type="project" value="UniProtKB-SubCell"/>
</dbReference>
<evidence type="ECO:0000256" key="6">
    <source>
        <dbReference type="ARBA" id="ARBA00022989"/>
    </source>
</evidence>
<keyword evidence="2" id="KW-1003">Cell membrane</keyword>
<comment type="subcellular location">
    <subcellularLocation>
        <location evidence="1">Cell membrane</location>
        <topology evidence="1">Multi-pass membrane protein</topology>
    </subcellularLocation>
</comment>
<protein>
    <submittedName>
        <fullName evidence="11">ATPase</fullName>
    </submittedName>
</protein>
<feature type="transmembrane region" description="Helical" evidence="9">
    <location>
        <begin position="81"/>
        <end position="103"/>
    </location>
</feature>
<evidence type="ECO:0000313" key="11">
    <source>
        <dbReference type="EMBL" id="ORX09144.1"/>
    </source>
</evidence>
<dbReference type="GO" id="GO:0016301">
    <property type="term" value="F:kinase activity"/>
    <property type="evidence" value="ECO:0007669"/>
    <property type="project" value="UniProtKB-KW"/>
</dbReference>
<evidence type="ECO:0000259" key="10">
    <source>
        <dbReference type="PROSITE" id="PS50109"/>
    </source>
</evidence>
<feature type="transmembrane region" description="Helical" evidence="9">
    <location>
        <begin position="115"/>
        <end position="135"/>
    </location>
</feature>
<comment type="caution">
    <text evidence="11">The sequence shown here is derived from an EMBL/GenBank/DDBJ whole genome shotgun (WGS) entry which is preliminary data.</text>
</comment>
<evidence type="ECO:0000313" key="12">
    <source>
        <dbReference type="Proteomes" id="UP000193964"/>
    </source>
</evidence>
<keyword evidence="6 9" id="KW-1133">Transmembrane helix</keyword>
<dbReference type="Gene3D" id="3.30.565.10">
    <property type="entry name" value="Histidine kinase-like ATPase, C-terminal domain"/>
    <property type="match status" value="1"/>
</dbReference>
<keyword evidence="4 9" id="KW-0812">Transmembrane</keyword>
<proteinExistence type="predicted"/>
<dbReference type="PANTHER" id="PTHR24421">
    <property type="entry name" value="NITRATE/NITRITE SENSOR PROTEIN NARX-RELATED"/>
    <property type="match status" value="1"/>
</dbReference>
<dbReference type="InterPro" id="IPR050482">
    <property type="entry name" value="Sensor_HK_TwoCompSys"/>
</dbReference>
<dbReference type="Proteomes" id="UP000193964">
    <property type="component" value="Unassembled WGS sequence"/>
</dbReference>
<evidence type="ECO:0000256" key="7">
    <source>
        <dbReference type="ARBA" id="ARBA00023012"/>
    </source>
</evidence>
<evidence type="ECO:0000256" key="3">
    <source>
        <dbReference type="ARBA" id="ARBA00022679"/>
    </source>
</evidence>
<evidence type="ECO:0000256" key="2">
    <source>
        <dbReference type="ARBA" id="ARBA00022475"/>
    </source>
</evidence>
<dbReference type="InterPro" id="IPR003594">
    <property type="entry name" value="HATPase_dom"/>
</dbReference>
<evidence type="ECO:0000256" key="9">
    <source>
        <dbReference type="SAM" id="Phobius"/>
    </source>
</evidence>
<evidence type="ECO:0000256" key="4">
    <source>
        <dbReference type="ARBA" id="ARBA00022692"/>
    </source>
</evidence>
<evidence type="ECO:0000256" key="5">
    <source>
        <dbReference type="ARBA" id="ARBA00022777"/>
    </source>
</evidence>
<dbReference type="SUPFAM" id="SSF55874">
    <property type="entry name" value="ATPase domain of HSP90 chaperone/DNA topoisomerase II/histidine kinase"/>
    <property type="match status" value="1"/>
</dbReference>
<dbReference type="Pfam" id="PF02518">
    <property type="entry name" value="HATPase_c"/>
    <property type="match status" value="1"/>
</dbReference>
<dbReference type="RefSeq" id="WP_085150076.1">
    <property type="nucleotide sequence ID" value="NZ_JACKUA010000029.1"/>
</dbReference>
<keyword evidence="7" id="KW-0902">Two-component regulatory system</keyword>
<feature type="transmembrane region" description="Helical" evidence="9">
    <location>
        <begin position="41"/>
        <end position="61"/>
    </location>
</feature>
<dbReference type="PROSITE" id="PS50109">
    <property type="entry name" value="HIS_KIN"/>
    <property type="match status" value="1"/>
</dbReference>